<comment type="similarity">
    <text evidence="1 3">Belongs to the short-chain dehydrogenases/reductases (SDR) family.</text>
</comment>
<keyword evidence="2" id="KW-0560">Oxidoreductase</keyword>
<dbReference type="PANTHER" id="PTHR43086:SF3">
    <property type="entry name" value="NADP-DEPENDENT 3-HYDROXY ACID DEHYDROGENASE YDFG"/>
    <property type="match status" value="1"/>
</dbReference>
<accession>A0A0L8C5Z6</accession>
<gene>
    <name evidence="4" type="ORF">AC244_01215</name>
</gene>
<name>A0A0L8C5Z6_ENSAD</name>
<evidence type="ECO:0000256" key="1">
    <source>
        <dbReference type="ARBA" id="ARBA00006484"/>
    </source>
</evidence>
<dbReference type="PANTHER" id="PTHR43086">
    <property type="entry name" value="VERY-LONG-CHAIN 3-OXOOACYL-COA REDUCTASE"/>
    <property type="match status" value="1"/>
</dbReference>
<protein>
    <submittedName>
        <fullName evidence="4">AraC family transcriptional regulator</fullName>
    </submittedName>
</protein>
<dbReference type="GO" id="GO:0016491">
    <property type="term" value="F:oxidoreductase activity"/>
    <property type="evidence" value="ECO:0007669"/>
    <property type="project" value="UniProtKB-KW"/>
</dbReference>
<dbReference type="InterPro" id="IPR036291">
    <property type="entry name" value="NAD(P)-bd_dom_sf"/>
</dbReference>
<dbReference type="InterPro" id="IPR002347">
    <property type="entry name" value="SDR_fam"/>
</dbReference>
<dbReference type="SUPFAM" id="SSF51735">
    <property type="entry name" value="NAD(P)-binding Rossmann-fold domains"/>
    <property type="match status" value="1"/>
</dbReference>
<organism evidence="4 5">
    <name type="scientific">Ensifer adhaerens</name>
    <name type="common">Sinorhizobium morelense</name>
    <dbReference type="NCBI Taxonomy" id="106592"/>
    <lineage>
        <taxon>Bacteria</taxon>
        <taxon>Pseudomonadati</taxon>
        <taxon>Pseudomonadota</taxon>
        <taxon>Alphaproteobacteria</taxon>
        <taxon>Hyphomicrobiales</taxon>
        <taxon>Rhizobiaceae</taxon>
        <taxon>Sinorhizobium/Ensifer group</taxon>
        <taxon>Ensifer</taxon>
    </lineage>
</organism>
<dbReference type="Gene3D" id="3.40.50.720">
    <property type="entry name" value="NAD(P)-binding Rossmann-like Domain"/>
    <property type="match status" value="1"/>
</dbReference>
<dbReference type="PRINTS" id="PR00080">
    <property type="entry name" value="SDRFAMILY"/>
</dbReference>
<dbReference type="PIRSF" id="PIRSF000126">
    <property type="entry name" value="11-beta-HSD1"/>
    <property type="match status" value="1"/>
</dbReference>
<sequence length="272" mass="28541">MSAVEKKGKALVTGASSGIGATYADRLAQRGHDLVLVARDEKRLSDLAAKLSAQYGVAVDVLKADLTLRDDVRGVEKRLREDAAIELLVNNAGIGPKGPLLADDLDYLEAMIDLNVVAVNRLAIAAAQTFAARGKGSIINIASVVALVPEQFNGTYNATKAFVLNLTQSINAEAAGKGVKVQAVLPGLTRTEIFDRAGGSIDRLDPSMVMDATDLVDAALAGFDRGELVTIPSLPDAADWEAFTEARLVLAPNLSHDRPAARYGIEPAAAAV</sequence>
<evidence type="ECO:0000256" key="3">
    <source>
        <dbReference type="RuleBase" id="RU000363"/>
    </source>
</evidence>
<evidence type="ECO:0000313" key="5">
    <source>
        <dbReference type="Proteomes" id="UP000037425"/>
    </source>
</evidence>
<dbReference type="PRINTS" id="PR00081">
    <property type="entry name" value="GDHRDH"/>
</dbReference>
<comment type="caution">
    <text evidence="4">The sequence shown here is derived from an EMBL/GenBank/DDBJ whole genome shotgun (WGS) entry which is preliminary data.</text>
</comment>
<dbReference type="Proteomes" id="UP000037425">
    <property type="component" value="Unassembled WGS sequence"/>
</dbReference>
<dbReference type="RefSeq" id="WP_053247026.1">
    <property type="nucleotide sequence ID" value="NZ_LGAP01000001.1"/>
</dbReference>
<dbReference type="AlphaFoldDB" id="A0A0L8C5Z6"/>
<evidence type="ECO:0000256" key="2">
    <source>
        <dbReference type="ARBA" id="ARBA00023002"/>
    </source>
</evidence>
<reference evidence="5" key="1">
    <citation type="submission" date="2015-07" db="EMBL/GenBank/DDBJ databases">
        <title>Whole genome sequence of an Ensifer adhaerens strain isolated from a cave pool in the Wind Cave National Park.</title>
        <authorList>
            <person name="Eng W.W.H."/>
            <person name="Gan H.M."/>
            <person name="Barton H.A."/>
            <person name="Savka M.A."/>
        </authorList>
    </citation>
    <scope>NUCLEOTIDE SEQUENCE [LARGE SCALE GENOMIC DNA]</scope>
    <source>
        <strain evidence="5">SD006</strain>
    </source>
</reference>
<dbReference type="PATRIC" id="fig|106592.7.peg.262"/>
<evidence type="ECO:0000313" key="4">
    <source>
        <dbReference type="EMBL" id="KOF22204.1"/>
    </source>
</evidence>
<dbReference type="CDD" id="cd05233">
    <property type="entry name" value="SDR_c"/>
    <property type="match status" value="1"/>
</dbReference>
<proteinExistence type="inferred from homology"/>
<dbReference type="OrthoDB" id="9810734at2"/>
<dbReference type="Pfam" id="PF00106">
    <property type="entry name" value="adh_short"/>
    <property type="match status" value="1"/>
</dbReference>
<dbReference type="EMBL" id="LGAP01000001">
    <property type="protein sequence ID" value="KOF22204.1"/>
    <property type="molecule type" value="Genomic_DNA"/>
</dbReference>